<keyword evidence="1" id="KW-0862">Zinc</keyword>
<evidence type="ECO:0000256" key="1">
    <source>
        <dbReference type="PROSITE-ProRule" id="PRU00047"/>
    </source>
</evidence>
<reference evidence="4" key="2">
    <citation type="submission" date="2025-05" db="UniProtKB">
        <authorList>
            <consortium name="EnsemblMetazoa"/>
        </authorList>
    </citation>
    <scope>IDENTIFICATION</scope>
    <source>
        <strain evidence="4">Foshan</strain>
    </source>
</reference>
<dbReference type="InterPro" id="IPR041588">
    <property type="entry name" value="Integrase_H2C2"/>
</dbReference>
<feature type="region of interest" description="Disordered" evidence="2">
    <location>
        <begin position="419"/>
        <end position="441"/>
    </location>
</feature>
<dbReference type="PANTHER" id="PTHR47331">
    <property type="entry name" value="PHD-TYPE DOMAIN-CONTAINING PROTEIN"/>
    <property type="match status" value="1"/>
</dbReference>
<sequence length="1109" mass="126214">MKPDPKKSLTMRALAARLKEIQLSFSDIDRFVQLYKDTTTVTEIEIRLGELDEFWEGFSQALVDKFSHEDYNPDSSSIEKERLEFSDRYYQLKSFLADKLKELQRPHVLENSIHGCVGSSHGILEHVRLPQITLQTFNGNIDDWLSFRDLFTSLIHCKVELPEIEKFHYLKGCLQGDHKALIDPLPITKANYQVAWDLLLKRYNNSKQLRRRQVQSLFKLPSLSKESGNDLHVLLEGFERIVKTLDQVVQPEEYKDLLLVNILTARLDPTTRRGWEEVSATKQQDTLDELRDFLQRRIQVLDCLPPKSIDSRSSASLREQSKSKPQPMKTSYSSSQSSKARFVVCSSDHFLYHCKDFQQVAVSDRDNLLKSNGLCRNCFRSGHLARECPSKYSCRNCKGRHHTLVCFKPEREKDGKVAAVAGGNKPHPTQDQQGSSSSSTIQVSNVASTKSVVSATAHQHSRQVLLATAVVVIEDNIGNRHPARALLDSGSESNFFTERLSQLMKVMRDRVDISIVGIGQTGTKVKHRIHAMVRSRVTSFVREMDFLVLPKVTVSLPTTATNTEGWSFPDDIQLADPAFFERHGVDLVLGIECFFDFFQTGRRISLGVGNPTLNESVFGWICILWRTSSSETAATYELNTVTYGTKPAPFLATSTLQQLALDEETKFPLASKAAIEDTYMDDVIRGADEEETAIEMRQQLDAMSLSGGFRLRKWVSNCPAVLEGVSEEEMAIRTPEGIVLDPDPSIKTLGLTWMPGTDTLRFQFKVSGLDPDRLLTKRYVLSVIATLFDPLGLLGAAITSAKIFMQLLWKLRDGENKPLGWDQPLPPMNPADLISRGISSEDIVENTFWWQGPHWLKKEEEHWPRLEDEVFSGAEDEERRRTIVGATSSTVTEFNQEYFSKFSSYTNLVRYTAYWLRLMKLLRISKEERKGCTFLSSVELKEAEDVLVRLVQKEVFKAEWKALASNKAAPKGLPLRWFNPFIGEDHLIRLGGRLKHSMESEQTKHPVTLPARHQFTRMLLRHYHERLIHAGPQLLLSVLRLRFWPLGGRSVAKQVVHNCHTCFRAKPRTVQQLIGNLPASRVTTSRPFLQTRVDYFGPLYVRRPTTTEG</sequence>
<name>A0ABM1XSL8_AEDAL</name>
<dbReference type="Gene3D" id="4.10.60.10">
    <property type="entry name" value="Zinc finger, CCHC-type"/>
    <property type="match status" value="1"/>
</dbReference>
<dbReference type="InterPro" id="IPR036875">
    <property type="entry name" value="Znf_CCHC_sf"/>
</dbReference>
<reference evidence="5" key="1">
    <citation type="journal article" date="2015" name="Proc. Natl. Acad. Sci. U.S.A.">
        <title>Genome sequence of the Asian Tiger mosquito, Aedes albopictus, reveals insights into its biology, genetics, and evolution.</title>
        <authorList>
            <person name="Chen X.G."/>
            <person name="Jiang X."/>
            <person name="Gu J."/>
            <person name="Xu M."/>
            <person name="Wu Y."/>
            <person name="Deng Y."/>
            <person name="Zhang C."/>
            <person name="Bonizzoni M."/>
            <person name="Dermauw W."/>
            <person name="Vontas J."/>
            <person name="Armbruster P."/>
            <person name="Huang X."/>
            <person name="Yang Y."/>
            <person name="Zhang H."/>
            <person name="He W."/>
            <person name="Peng H."/>
            <person name="Liu Y."/>
            <person name="Wu K."/>
            <person name="Chen J."/>
            <person name="Lirakis M."/>
            <person name="Topalis P."/>
            <person name="Van Leeuwen T."/>
            <person name="Hall A.B."/>
            <person name="Jiang X."/>
            <person name="Thorpe C."/>
            <person name="Mueller R.L."/>
            <person name="Sun C."/>
            <person name="Waterhouse R.M."/>
            <person name="Yan G."/>
            <person name="Tu Z.J."/>
            <person name="Fang X."/>
            <person name="James A.A."/>
        </authorList>
    </citation>
    <scope>NUCLEOTIDE SEQUENCE [LARGE SCALE GENOMIC DNA]</scope>
    <source>
        <strain evidence="5">Foshan</strain>
    </source>
</reference>
<dbReference type="SMART" id="SM00343">
    <property type="entry name" value="ZnF_C2HC"/>
    <property type="match status" value="1"/>
</dbReference>
<dbReference type="Pfam" id="PF05380">
    <property type="entry name" value="Peptidase_A17"/>
    <property type="match status" value="1"/>
</dbReference>
<dbReference type="InterPro" id="IPR001878">
    <property type="entry name" value="Znf_CCHC"/>
</dbReference>
<dbReference type="Pfam" id="PF03564">
    <property type="entry name" value="DUF1759"/>
    <property type="match status" value="1"/>
</dbReference>
<dbReference type="PROSITE" id="PS50158">
    <property type="entry name" value="ZF_CCHC"/>
    <property type="match status" value="1"/>
</dbReference>
<dbReference type="SUPFAM" id="SSF57756">
    <property type="entry name" value="Retrovirus zinc finger-like domains"/>
    <property type="match status" value="1"/>
</dbReference>
<evidence type="ECO:0000313" key="4">
    <source>
        <dbReference type="EnsemblMetazoa" id="AALFPA23_002459.P2308"/>
    </source>
</evidence>
<feature type="region of interest" description="Disordered" evidence="2">
    <location>
        <begin position="309"/>
        <end position="334"/>
    </location>
</feature>
<keyword evidence="1" id="KW-0863">Zinc-finger</keyword>
<feature type="domain" description="CCHC-type" evidence="3">
    <location>
        <begin position="375"/>
        <end position="390"/>
    </location>
</feature>
<accession>A0ABM1XSL8</accession>
<feature type="compositionally biased region" description="Polar residues" evidence="2">
    <location>
        <begin position="427"/>
        <end position="441"/>
    </location>
</feature>
<dbReference type="Proteomes" id="UP000069940">
    <property type="component" value="Unassembled WGS sequence"/>
</dbReference>
<dbReference type="InterPro" id="IPR021109">
    <property type="entry name" value="Peptidase_aspartic_dom_sf"/>
</dbReference>
<proteinExistence type="predicted"/>
<evidence type="ECO:0000259" key="3">
    <source>
        <dbReference type="PROSITE" id="PS50158"/>
    </source>
</evidence>
<protein>
    <recommendedName>
        <fullName evidence="3">CCHC-type domain-containing protein</fullName>
    </recommendedName>
</protein>
<evidence type="ECO:0000313" key="5">
    <source>
        <dbReference type="Proteomes" id="UP000069940"/>
    </source>
</evidence>
<dbReference type="InterPro" id="IPR008042">
    <property type="entry name" value="Retrotrans_Pao"/>
</dbReference>
<evidence type="ECO:0000256" key="2">
    <source>
        <dbReference type="SAM" id="MobiDB-lite"/>
    </source>
</evidence>
<dbReference type="CDD" id="cd00303">
    <property type="entry name" value="retropepsin_like"/>
    <property type="match status" value="1"/>
</dbReference>
<keyword evidence="5" id="KW-1185">Reference proteome</keyword>
<organism evidence="4 5">
    <name type="scientific">Aedes albopictus</name>
    <name type="common">Asian tiger mosquito</name>
    <name type="synonym">Stegomyia albopicta</name>
    <dbReference type="NCBI Taxonomy" id="7160"/>
    <lineage>
        <taxon>Eukaryota</taxon>
        <taxon>Metazoa</taxon>
        <taxon>Ecdysozoa</taxon>
        <taxon>Arthropoda</taxon>
        <taxon>Hexapoda</taxon>
        <taxon>Insecta</taxon>
        <taxon>Pterygota</taxon>
        <taxon>Neoptera</taxon>
        <taxon>Endopterygota</taxon>
        <taxon>Diptera</taxon>
        <taxon>Nematocera</taxon>
        <taxon>Culicoidea</taxon>
        <taxon>Culicidae</taxon>
        <taxon>Culicinae</taxon>
        <taxon>Aedini</taxon>
        <taxon>Aedes</taxon>
        <taxon>Stegomyia</taxon>
    </lineage>
</organism>
<dbReference type="Gene3D" id="2.40.70.10">
    <property type="entry name" value="Acid Proteases"/>
    <property type="match status" value="1"/>
</dbReference>
<dbReference type="RefSeq" id="XP_062703528.1">
    <property type="nucleotide sequence ID" value="XM_062847544.1"/>
</dbReference>
<dbReference type="EnsemblMetazoa" id="AALFPA23_002459.R2308">
    <property type="protein sequence ID" value="AALFPA23_002459.P2308"/>
    <property type="gene ID" value="AALFPA23_002459"/>
</dbReference>
<dbReference type="Pfam" id="PF17921">
    <property type="entry name" value="Integrase_H2C2"/>
    <property type="match status" value="1"/>
</dbReference>
<keyword evidence="1" id="KW-0479">Metal-binding</keyword>
<dbReference type="PANTHER" id="PTHR47331:SF2">
    <property type="match status" value="1"/>
</dbReference>
<dbReference type="InterPro" id="IPR005312">
    <property type="entry name" value="DUF1759"/>
</dbReference>
<dbReference type="GeneID" id="134285981"/>